<keyword evidence="1" id="KW-0472">Membrane</keyword>
<dbReference type="Proteomes" id="UP001190466">
    <property type="component" value="Chromosome"/>
</dbReference>
<evidence type="ECO:0000256" key="1">
    <source>
        <dbReference type="SAM" id="Phobius"/>
    </source>
</evidence>
<name>A0ABM9MI21_9MYCO</name>
<keyword evidence="3" id="KW-1185">Reference proteome</keyword>
<sequence>MDTSNKLSYLLSGLGLVALAAGVILSMFPLWKSATLSPDSIERRVYWSGTTIAVLLFAVSALPNWRTGLFVLVSGGMVIVAIAFRATNHIKINGRIYAMSAAFRTPDRPPALSRDSDDSL</sequence>
<gene>
    <name evidence="2" type="ORF">MU0050_003868</name>
</gene>
<keyword evidence="1" id="KW-1133">Transmembrane helix</keyword>
<evidence type="ECO:0000313" key="3">
    <source>
        <dbReference type="Proteomes" id="UP001190466"/>
    </source>
</evidence>
<organism evidence="2 3">
    <name type="scientific">[Mycobacterium] wendilense</name>
    <dbReference type="NCBI Taxonomy" id="3064284"/>
    <lineage>
        <taxon>Bacteria</taxon>
        <taxon>Bacillati</taxon>
        <taxon>Actinomycetota</taxon>
        <taxon>Actinomycetes</taxon>
        <taxon>Mycobacteriales</taxon>
        <taxon>Mycobacteriaceae</taxon>
        <taxon>Mycolicibacter</taxon>
    </lineage>
</organism>
<feature type="transmembrane region" description="Helical" evidence="1">
    <location>
        <begin position="6"/>
        <end position="25"/>
    </location>
</feature>
<feature type="transmembrane region" description="Helical" evidence="1">
    <location>
        <begin position="68"/>
        <end position="86"/>
    </location>
</feature>
<feature type="transmembrane region" description="Helical" evidence="1">
    <location>
        <begin position="45"/>
        <end position="62"/>
    </location>
</feature>
<protein>
    <recommendedName>
        <fullName evidence="4">DUF2516 domain-containing protein</fullName>
    </recommendedName>
</protein>
<dbReference type="EMBL" id="OY726395">
    <property type="protein sequence ID" value="CAJ1585710.1"/>
    <property type="molecule type" value="Genomic_DNA"/>
</dbReference>
<dbReference type="RefSeq" id="WP_316511830.1">
    <property type="nucleotide sequence ID" value="NZ_OY726395.1"/>
</dbReference>
<evidence type="ECO:0000313" key="2">
    <source>
        <dbReference type="EMBL" id="CAJ1585710.1"/>
    </source>
</evidence>
<evidence type="ECO:0008006" key="4">
    <source>
        <dbReference type="Google" id="ProtNLM"/>
    </source>
</evidence>
<accession>A0ABM9MI21</accession>
<keyword evidence="1" id="KW-0812">Transmembrane</keyword>
<reference evidence="2 3" key="1">
    <citation type="submission" date="2023-08" db="EMBL/GenBank/DDBJ databases">
        <authorList>
            <person name="Folkvardsen B D."/>
            <person name="Norman A."/>
        </authorList>
    </citation>
    <scope>NUCLEOTIDE SEQUENCE [LARGE SCALE GENOMIC DNA]</scope>
    <source>
        <strain evidence="2 3">Mu0050</strain>
    </source>
</reference>
<proteinExistence type="predicted"/>